<gene>
    <name evidence="1" type="ORF">BV22DRAFT_847247</name>
</gene>
<dbReference type="EMBL" id="MU266636">
    <property type="protein sequence ID" value="KAH7919720.1"/>
    <property type="molecule type" value="Genomic_DNA"/>
</dbReference>
<evidence type="ECO:0000313" key="2">
    <source>
        <dbReference type="Proteomes" id="UP000790709"/>
    </source>
</evidence>
<protein>
    <submittedName>
        <fullName evidence="1">Uncharacterized protein</fullName>
    </submittedName>
</protein>
<comment type="caution">
    <text evidence="1">The sequence shown here is derived from an EMBL/GenBank/DDBJ whole genome shotgun (WGS) entry which is preliminary data.</text>
</comment>
<keyword evidence="2" id="KW-1185">Reference proteome</keyword>
<dbReference type="Proteomes" id="UP000790709">
    <property type="component" value="Unassembled WGS sequence"/>
</dbReference>
<proteinExistence type="predicted"/>
<reference evidence="1" key="1">
    <citation type="journal article" date="2021" name="New Phytol.">
        <title>Evolutionary innovations through gain and loss of genes in the ectomycorrhizal Boletales.</title>
        <authorList>
            <person name="Wu G."/>
            <person name="Miyauchi S."/>
            <person name="Morin E."/>
            <person name="Kuo A."/>
            <person name="Drula E."/>
            <person name="Varga T."/>
            <person name="Kohler A."/>
            <person name="Feng B."/>
            <person name="Cao Y."/>
            <person name="Lipzen A."/>
            <person name="Daum C."/>
            <person name="Hundley H."/>
            <person name="Pangilinan J."/>
            <person name="Johnson J."/>
            <person name="Barry K."/>
            <person name="LaButti K."/>
            <person name="Ng V."/>
            <person name="Ahrendt S."/>
            <person name="Min B."/>
            <person name="Choi I.G."/>
            <person name="Park H."/>
            <person name="Plett J.M."/>
            <person name="Magnuson J."/>
            <person name="Spatafora J.W."/>
            <person name="Nagy L.G."/>
            <person name="Henrissat B."/>
            <person name="Grigoriev I.V."/>
            <person name="Yang Z.L."/>
            <person name="Xu J."/>
            <person name="Martin F.M."/>
        </authorList>
    </citation>
    <scope>NUCLEOTIDE SEQUENCE</scope>
    <source>
        <strain evidence="1">KUC20120723A-06</strain>
    </source>
</reference>
<accession>A0ACB8B220</accession>
<organism evidence="1 2">
    <name type="scientific">Leucogyrophana mollusca</name>
    <dbReference type="NCBI Taxonomy" id="85980"/>
    <lineage>
        <taxon>Eukaryota</taxon>
        <taxon>Fungi</taxon>
        <taxon>Dikarya</taxon>
        <taxon>Basidiomycota</taxon>
        <taxon>Agaricomycotina</taxon>
        <taxon>Agaricomycetes</taxon>
        <taxon>Agaricomycetidae</taxon>
        <taxon>Boletales</taxon>
        <taxon>Boletales incertae sedis</taxon>
        <taxon>Leucogyrophana</taxon>
    </lineage>
</organism>
<sequence>MCRTWRLHFIRGHSHYFPPHSADERTLIRPLRTPLGQPSVPDVLLPPTACACPPSIPTSVSAIWSAIHHLSVLSVVMEPHFQLPHMHQLIPTRICGLRMS</sequence>
<evidence type="ECO:0000313" key="1">
    <source>
        <dbReference type="EMBL" id="KAH7919720.1"/>
    </source>
</evidence>
<name>A0ACB8B220_9AGAM</name>